<keyword evidence="3" id="KW-1185">Reference proteome</keyword>
<evidence type="ECO:0000313" key="2">
    <source>
        <dbReference type="EMBL" id="EGE02390.1"/>
    </source>
</evidence>
<dbReference type="HOGENOM" id="CLU_2251942_0_0_1"/>
<feature type="region of interest" description="Disordered" evidence="1">
    <location>
        <begin position="1"/>
        <end position="45"/>
    </location>
</feature>
<dbReference type="EMBL" id="DS995722">
    <property type="protein sequence ID" value="EGE02390.1"/>
    <property type="molecule type" value="Genomic_DNA"/>
</dbReference>
<evidence type="ECO:0000256" key="1">
    <source>
        <dbReference type="SAM" id="MobiDB-lite"/>
    </source>
</evidence>
<name>F2PKH2_TRIEC</name>
<reference evidence="3" key="1">
    <citation type="journal article" date="2012" name="MBio">
        <title>Comparative genome analysis of Trichophyton rubrum and related dermatophytes reveals candidate genes involved in infection.</title>
        <authorList>
            <person name="Martinez D.A."/>
            <person name="Oliver B.G."/>
            <person name="Graeser Y."/>
            <person name="Goldberg J.M."/>
            <person name="Li W."/>
            <person name="Martinez-Rossi N.M."/>
            <person name="Monod M."/>
            <person name="Shelest E."/>
            <person name="Barton R.C."/>
            <person name="Birch E."/>
            <person name="Brakhage A.A."/>
            <person name="Chen Z."/>
            <person name="Gurr S.J."/>
            <person name="Heiman D."/>
            <person name="Heitman J."/>
            <person name="Kosti I."/>
            <person name="Rossi A."/>
            <person name="Saif S."/>
            <person name="Samalova M."/>
            <person name="Saunders C.W."/>
            <person name="Shea T."/>
            <person name="Summerbell R.C."/>
            <person name="Xu J."/>
            <person name="Young S."/>
            <person name="Zeng Q."/>
            <person name="Birren B.W."/>
            <person name="Cuomo C.A."/>
            <person name="White T.C."/>
        </authorList>
    </citation>
    <scope>NUCLEOTIDE SEQUENCE [LARGE SCALE GENOMIC DNA]</scope>
    <source>
        <strain evidence="3">ATCC MYA-4606 / CBS 127.97</strain>
    </source>
</reference>
<dbReference type="AlphaFoldDB" id="F2PKH2"/>
<dbReference type="Proteomes" id="UP000009169">
    <property type="component" value="Unassembled WGS sequence"/>
</dbReference>
<sequence length="104" mass="11797">MARRPLTTLRRYYGHVTTPEQGKSQARQRQTDKTDRQDRQTRQRERWTASLGVTIEWNALSRGSRSQVAPAAGGTDWMIYIATVIIACAIYRQAFGFKALGGTH</sequence>
<feature type="compositionally biased region" description="Basic and acidic residues" evidence="1">
    <location>
        <begin position="29"/>
        <end position="45"/>
    </location>
</feature>
<organism evidence="2 3">
    <name type="scientific">Trichophyton equinum (strain ATCC MYA-4606 / CBS 127.97)</name>
    <name type="common">Horse ringworm fungus</name>
    <dbReference type="NCBI Taxonomy" id="559882"/>
    <lineage>
        <taxon>Eukaryota</taxon>
        <taxon>Fungi</taxon>
        <taxon>Dikarya</taxon>
        <taxon>Ascomycota</taxon>
        <taxon>Pezizomycotina</taxon>
        <taxon>Eurotiomycetes</taxon>
        <taxon>Eurotiomycetidae</taxon>
        <taxon>Onygenales</taxon>
        <taxon>Arthrodermataceae</taxon>
        <taxon>Trichophyton</taxon>
    </lineage>
</organism>
<gene>
    <name evidence="2" type="ORF">TEQG_01427</name>
</gene>
<evidence type="ECO:0000313" key="3">
    <source>
        <dbReference type="Proteomes" id="UP000009169"/>
    </source>
</evidence>
<accession>F2PKH2</accession>
<protein>
    <submittedName>
        <fullName evidence="2">Uncharacterized protein</fullName>
    </submittedName>
</protein>
<proteinExistence type="predicted"/>
<dbReference type="VEuPathDB" id="FungiDB:TEQG_01427"/>